<sequence length="544" mass="61609">MPPLLKHIDEELEALDHRAIKERYNYSDDRYDEMRRRTPWVLVCDQENLLAEIEEEKDQEGYATEVSSENSTEDDSSASTQGNSEQNEQLRTVIQAPSIPVVSYPSDPVLEVLPTVALSYAPLSVTHNVAPDVPRGQSLSRREAFSICNIDPEVLHSPSLSHTQAFCVYDTPPTTFHNPALNCSMISHVDTVPNVPRGQALTYIEVVCIYDAPPTTLHNQALAFSPTSFIDIEPMMPLYQDAMEQEIIKQKHLLKRAEERAHEHERQAKAAKERAEDAIQKERQTSERLVALELETKENARACDLRVQEADKRASKANQRKDEADAHAQDCTSRAQMAEQRAQSEMEAQRARADKAESDMAAERILAEAAAKSHQTDMHQAKSAADTLREQDMGREHVLIAMSERISELDEFLRLAKLENEQLEKRCKWAETDAPTDVSHDQQGEAVKSLAHLTRYHADPSTVELKLEHDFYPNITHNMDALSCMMHEVRMRRNPLQAARELRACVILAINYLNIWNCGACGNAEQRAKKAELQAEAAKWNFEL</sequence>
<feature type="region of interest" description="Disordered" evidence="1">
    <location>
        <begin position="313"/>
        <end position="354"/>
    </location>
</feature>
<gene>
    <name evidence="2" type="ORF">P153DRAFT_401825</name>
</gene>
<feature type="region of interest" description="Disordered" evidence="1">
    <location>
        <begin position="55"/>
        <end position="88"/>
    </location>
</feature>
<evidence type="ECO:0000256" key="1">
    <source>
        <dbReference type="SAM" id="MobiDB-lite"/>
    </source>
</evidence>
<reference evidence="2" key="1">
    <citation type="journal article" date="2020" name="Stud. Mycol.">
        <title>101 Dothideomycetes genomes: a test case for predicting lifestyles and emergence of pathogens.</title>
        <authorList>
            <person name="Haridas S."/>
            <person name="Albert R."/>
            <person name="Binder M."/>
            <person name="Bloem J."/>
            <person name="Labutti K."/>
            <person name="Salamov A."/>
            <person name="Andreopoulos B."/>
            <person name="Baker S."/>
            <person name="Barry K."/>
            <person name="Bills G."/>
            <person name="Bluhm B."/>
            <person name="Cannon C."/>
            <person name="Castanera R."/>
            <person name="Culley D."/>
            <person name="Daum C."/>
            <person name="Ezra D."/>
            <person name="Gonzalez J."/>
            <person name="Henrissat B."/>
            <person name="Kuo A."/>
            <person name="Liang C."/>
            <person name="Lipzen A."/>
            <person name="Lutzoni F."/>
            <person name="Magnuson J."/>
            <person name="Mondo S."/>
            <person name="Nolan M."/>
            <person name="Ohm R."/>
            <person name="Pangilinan J."/>
            <person name="Park H.-J."/>
            <person name="Ramirez L."/>
            <person name="Alfaro M."/>
            <person name="Sun H."/>
            <person name="Tritt A."/>
            <person name="Yoshinaga Y."/>
            <person name="Zwiers L.-H."/>
            <person name="Turgeon B."/>
            <person name="Goodwin S."/>
            <person name="Spatafora J."/>
            <person name="Crous P."/>
            <person name="Grigoriev I."/>
        </authorList>
    </citation>
    <scope>NUCLEOTIDE SEQUENCE</scope>
    <source>
        <strain evidence="2">CBS 119687</strain>
    </source>
</reference>
<feature type="region of interest" description="Disordered" evidence="1">
    <location>
        <begin position="257"/>
        <end position="282"/>
    </location>
</feature>
<accession>A0A6A5ZVM2</accession>
<evidence type="ECO:0000313" key="3">
    <source>
        <dbReference type="Proteomes" id="UP000799771"/>
    </source>
</evidence>
<feature type="compositionally biased region" description="Basic and acidic residues" evidence="1">
    <location>
        <begin position="313"/>
        <end position="328"/>
    </location>
</feature>
<feature type="compositionally biased region" description="Basic and acidic residues" evidence="1">
    <location>
        <begin position="342"/>
        <end position="354"/>
    </location>
</feature>
<feature type="compositionally biased region" description="Polar residues" evidence="1">
    <location>
        <begin position="77"/>
        <end position="88"/>
    </location>
</feature>
<proteinExistence type="predicted"/>
<dbReference type="Proteomes" id="UP000799771">
    <property type="component" value="Unassembled WGS sequence"/>
</dbReference>
<keyword evidence="3" id="KW-1185">Reference proteome</keyword>
<dbReference type="GeneID" id="54412376"/>
<name>A0A6A5ZVM2_9PLEO</name>
<organism evidence="2 3">
    <name type="scientific">Dothidotthia symphoricarpi CBS 119687</name>
    <dbReference type="NCBI Taxonomy" id="1392245"/>
    <lineage>
        <taxon>Eukaryota</taxon>
        <taxon>Fungi</taxon>
        <taxon>Dikarya</taxon>
        <taxon>Ascomycota</taxon>
        <taxon>Pezizomycotina</taxon>
        <taxon>Dothideomycetes</taxon>
        <taxon>Pleosporomycetidae</taxon>
        <taxon>Pleosporales</taxon>
        <taxon>Dothidotthiaceae</taxon>
        <taxon>Dothidotthia</taxon>
    </lineage>
</organism>
<dbReference type="AlphaFoldDB" id="A0A6A5ZVM2"/>
<protein>
    <submittedName>
        <fullName evidence="2">Uncharacterized protein</fullName>
    </submittedName>
</protein>
<evidence type="ECO:0000313" key="2">
    <source>
        <dbReference type="EMBL" id="KAF2123579.1"/>
    </source>
</evidence>
<dbReference type="RefSeq" id="XP_033517973.1">
    <property type="nucleotide sequence ID" value="XM_033671944.1"/>
</dbReference>
<dbReference type="EMBL" id="ML977525">
    <property type="protein sequence ID" value="KAF2123579.1"/>
    <property type="molecule type" value="Genomic_DNA"/>
</dbReference>